<keyword evidence="3" id="KW-1185">Reference proteome</keyword>
<reference evidence="2 3" key="1">
    <citation type="submission" date="2024-01" db="EMBL/GenBank/DDBJ databases">
        <authorList>
            <person name="Allen C."/>
            <person name="Tagirdzhanova G."/>
        </authorList>
    </citation>
    <scope>NUCLEOTIDE SEQUENCE [LARGE SCALE GENOMIC DNA]</scope>
    <source>
        <strain evidence="2 3">CBS 119000</strain>
    </source>
</reference>
<protein>
    <submittedName>
        <fullName evidence="2">Uncharacterized protein</fullName>
    </submittedName>
</protein>
<evidence type="ECO:0000313" key="3">
    <source>
        <dbReference type="Proteomes" id="UP001642502"/>
    </source>
</evidence>
<name>A0ABP0DBM2_9PEZI</name>
<organism evidence="2 3">
    <name type="scientific">Sporothrix epigloea</name>
    <dbReference type="NCBI Taxonomy" id="1892477"/>
    <lineage>
        <taxon>Eukaryota</taxon>
        <taxon>Fungi</taxon>
        <taxon>Dikarya</taxon>
        <taxon>Ascomycota</taxon>
        <taxon>Pezizomycotina</taxon>
        <taxon>Sordariomycetes</taxon>
        <taxon>Sordariomycetidae</taxon>
        <taxon>Ophiostomatales</taxon>
        <taxon>Ophiostomataceae</taxon>
        <taxon>Sporothrix</taxon>
    </lineage>
</organism>
<dbReference type="Proteomes" id="UP001642502">
    <property type="component" value="Unassembled WGS sequence"/>
</dbReference>
<feature type="region of interest" description="Disordered" evidence="1">
    <location>
        <begin position="40"/>
        <end position="73"/>
    </location>
</feature>
<dbReference type="EMBL" id="CAWUON010000007">
    <property type="protein sequence ID" value="CAK7264595.1"/>
    <property type="molecule type" value="Genomic_DNA"/>
</dbReference>
<evidence type="ECO:0000313" key="2">
    <source>
        <dbReference type="EMBL" id="CAK7264595.1"/>
    </source>
</evidence>
<comment type="caution">
    <text evidence="2">The sequence shown here is derived from an EMBL/GenBank/DDBJ whole genome shotgun (WGS) entry which is preliminary data.</text>
</comment>
<gene>
    <name evidence="2" type="ORF">SEPCBS119000_001078</name>
</gene>
<proteinExistence type="predicted"/>
<evidence type="ECO:0000256" key="1">
    <source>
        <dbReference type="SAM" id="MobiDB-lite"/>
    </source>
</evidence>
<accession>A0ABP0DBM2</accession>
<sequence>MANCVSLIWRILDFAGCQQPNAPMGQSLFHASLQDDVKMHTSTPHPVDLQDPQVESPPEDFQRLDGGYSGPPDWFTPPDLPAGTAADMVSVAPPVATSGGVDVETGQPAFIDQNGHTANDLSFWIPWEMTQTTDAPQMTLYPFTQLSLSRNAPDYSRWWDTGNL</sequence>